<feature type="compositionally biased region" description="Gly residues" evidence="1">
    <location>
        <begin position="770"/>
        <end position="780"/>
    </location>
</feature>
<dbReference type="EMBL" id="LSYV01000017">
    <property type="protein sequence ID" value="KXZ50535.1"/>
    <property type="molecule type" value="Genomic_DNA"/>
</dbReference>
<dbReference type="OrthoDB" id="552417at2759"/>
<feature type="region of interest" description="Disordered" evidence="1">
    <location>
        <begin position="863"/>
        <end position="912"/>
    </location>
</feature>
<feature type="region of interest" description="Disordered" evidence="1">
    <location>
        <begin position="1049"/>
        <end position="1141"/>
    </location>
</feature>
<feature type="compositionally biased region" description="Low complexity" evidence="1">
    <location>
        <begin position="10"/>
        <end position="39"/>
    </location>
</feature>
<feature type="compositionally biased region" description="Basic and acidic residues" evidence="1">
    <location>
        <begin position="1507"/>
        <end position="1521"/>
    </location>
</feature>
<evidence type="ECO:0000313" key="3">
    <source>
        <dbReference type="Proteomes" id="UP000075714"/>
    </source>
</evidence>
<feature type="region of interest" description="Disordered" evidence="1">
    <location>
        <begin position="1424"/>
        <end position="1448"/>
    </location>
</feature>
<feature type="compositionally biased region" description="Polar residues" evidence="1">
    <location>
        <begin position="655"/>
        <end position="666"/>
    </location>
</feature>
<evidence type="ECO:0000256" key="1">
    <source>
        <dbReference type="SAM" id="MobiDB-lite"/>
    </source>
</evidence>
<feature type="compositionally biased region" description="Gly residues" evidence="1">
    <location>
        <begin position="1480"/>
        <end position="1496"/>
    </location>
</feature>
<feature type="region of interest" description="Disordered" evidence="1">
    <location>
        <begin position="552"/>
        <end position="574"/>
    </location>
</feature>
<comment type="caution">
    <text evidence="2">The sequence shown here is derived from an EMBL/GenBank/DDBJ whole genome shotgun (WGS) entry which is preliminary data.</text>
</comment>
<feature type="region of interest" description="Disordered" evidence="1">
    <location>
        <begin position="10"/>
        <end position="60"/>
    </location>
</feature>
<feature type="compositionally biased region" description="Gly residues" evidence="1">
    <location>
        <begin position="712"/>
        <end position="724"/>
    </location>
</feature>
<sequence>MALTQAAAAAATAAPTVAEAVPAAAQATATRTSASAVAPDAREPDAVHGLQPQPSEHESSHLGAAGAVVAAAAGGGGGATTATHQSLLAAAASVARGAIGAGGSASKAPACIVDGAAASPAADAVQGSLRGGDEGPNGAMRAVLAAAAGAALTQHSSRSNQGAAAAGGTGADSPEATGHGAASAPAVSAAETPTVSVAVAAGGGAAAAQPLNPADGGAGGLGVAAMGAFGGLAFVGNPNQLNNNHHAHSNAYGAGPSMTHTADYRSHLQVALSLLLQATSVAYNSQRQSGIAGAGEGSGVFGAAGPQASGSNALGHELSDGGGGAGGAGAAAVGNGGGAAAGGGPGGVASSGGGGSGAGPGGDAVAGGGHAAAAGAPAAMAAAAQSMHGVAIGTAAAAAEPMETEGQVVEQTFTGVSQGDAQHGHGYHHHASNAGGGGGASANAGGGADGDADAVGGGCSPGVAEVAGDMMQVEGVGTGGAAAGASVGSAGGAPGGDGEQADNNSALALDAEAGHPAASVHATVIADGDDVSEEGGGGDDSASIEVPPAAARALEGGGSGAGAGVAAGGGGVGSSKAAGEILSQRFDGARSRSREGQASKQQHELLQGAPAARAEAGMADSHHAEARSPARHNAAPDPRDSSMGMAAGPSHDGTRSGSNGATTSDTVDMAEDDSRMGSASDHAGSGMDAADPRDALMLTDENLVPLDEHGGENGAENGGAGGAGIEDVGEQGDDNDNAGSADGGEGEGEGADADAGARTSVGPAAALLGMLGGGGGGGSTGHMNPAPGSEDKGSPVDKPLSAAGGAGGTGGAVRASNSATARHPHYQQHHHQQPQASQHHTVASMYVSAAAAAVAAAAAANGGGAAAGGEVAGPEASGAAGPPGGDLLPGGSANALRDRGSPAPQTGAAQLRAANSTAVSLAVHALPGPRVLGGSNGRLDGGASAQEAGPPHHGREDRRAAGAGAGPAFSASNAEHRLAGSDAPDGTGGAAGASRSAGGAAAAPVPATATMTGSAAALLARAASGGRADSSTSQGASGSAARRRSFKAYDRATGPPGGGAPAQQQRQAQAEASPDVEQEFKEDRNVQGSEEWRLRHQEGHAAGTEHAPSQTHSAARHTHPGRHRRQETPGQAHGDADPNNNTTLAALWLAAMHPTSVLTTASQPAPHNLPPAEQGGEAGESRSARGTAAGTISGGALAPMGGAAGGSPRQAQTHATHGSAGHHAFFGNRASQEAVPQVTEIHGSYAGMAATAAEAMAQLLQAERLAAAAAAPAVAAAAAGGGAVGLVAQAQGSWREEEDRLRSASPGGPSLSAVMPQFTEVHGAFTRRAGTAAEAQAGALRGSCGGGNVSGGQAGPDAAEGGTTGAGNGRSRSGMAAGGAGLVLEGAAGSDDGPQAGMRTAAATSAGGADYAVAAMRASNHGAANAYGGYDDEYDSDGERRRAEGPPRPQMTILVTSHAANSHHTVSGGTAVVSEADNGGAMGGTPGAGGDGGGGSPAVAAWEEEFDGPHRPRNEAGHDLQEQQQGSWRGADGAAGAGGPAKSAVMSSGRVVEQAVSQRAAPAGFVAHGAAG</sequence>
<feature type="compositionally biased region" description="Low complexity" evidence="1">
    <location>
        <begin position="609"/>
        <end position="619"/>
    </location>
</feature>
<feature type="compositionally biased region" description="Basic residues" evidence="1">
    <location>
        <begin position="1114"/>
        <end position="1125"/>
    </location>
</feature>
<proteinExistence type="predicted"/>
<keyword evidence="3" id="KW-1185">Reference proteome</keyword>
<feature type="region of interest" description="Disordered" evidence="1">
    <location>
        <begin position="586"/>
        <end position="841"/>
    </location>
</feature>
<feature type="compositionally biased region" description="Acidic residues" evidence="1">
    <location>
        <begin position="727"/>
        <end position="736"/>
    </location>
</feature>
<feature type="region of interest" description="Disordered" evidence="1">
    <location>
        <begin position="1347"/>
        <end position="1373"/>
    </location>
</feature>
<feature type="compositionally biased region" description="Basic and acidic residues" evidence="1">
    <location>
        <begin position="587"/>
        <end position="603"/>
    </location>
</feature>
<protein>
    <submittedName>
        <fullName evidence="2">Uncharacterized protein</fullName>
    </submittedName>
</protein>
<feature type="region of interest" description="Disordered" evidence="1">
    <location>
        <begin position="1159"/>
        <end position="1223"/>
    </location>
</feature>
<feature type="compositionally biased region" description="Low complexity" evidence="1">
    <location>
        <begin position="1560"/>
        <end position="1572"/>
    </location>
</feature>
<feature type="compositionally biased region" description="Low complexity" evidence="1">
    <location>
        <begin position="1211"/>
        <end position="1223"/>
    </location>
</feature>
<feature type="region of interest" description="Disordered" evidence="1">
    <location>
        <begin position="929"/>
        <end position="998"/>
    </location>
</feature>
<dbReference type="Proteomes" id="UP000075714">
    <property type="component" value="Unassembled WGS sequence"/>
</dbReference>
<feature type="compositionally biased region" description="Gly residues" evidence="1">
    <location>
        <begin position="555"/>
        <end position="573"/>
    </location>
</feature>
<accession>A0A150GLC1</accession>
<feature type="compositionally biased region" description="Polar residues" evidence="1">
    <location>
        <begin position="903"/>
        <end position="912"/>
    </location>
</feature>
<feature type="compositionally biased region" description="Basic and acidic residues" evidence="1">
    <location>
        <begin position="1078"/>
        <end position="1099"/>
    </location>
</feature>
<feature type="region of interest" description="Disordered" evidence="1">
    <location>
        <begin position="1025"/>
        <end position="1044"/>
    </location>
</feature>
<reference evidence="3" key="1">
    <citation type="journal article" date="2016" name="Nat. Commun.">
        <title>The Gonium pectorale genome demonstrates co-option of cell cycle regulation during the evolution of multicellularity.</title>
        <authorList>
            <person name="Hanschen E.R."/>
            <person name="Marriage T.N."/>
            <person name="Ferris P.J."/>
            <person name="Hamaji T."/>
            <person name="Toyoda A."/>
            <person name="Fujiyama A."/>
            <person name="Neme R."/>
            <person name="Noguchi H."/>
            <person name="Minakuchi Y."/>
            <person name="Suzuki M."/>
            <person name="Kawai-Toyooka H."/>
            <person name="Smith D.R."/>
            <person name="Sparks H."/>
            <person name="Anderson J."/>
            <person name="Bakaric R."/>
            <person name="Luria V."/>
            <person name="Karger A."/>
            <person name="Kirschner M.W."/>
            <person name="Durand P.M."/>
            <person name="Michod R.E."/>
            <person name="Nozaki H."/>
            <person name="Olson B.J."/>
        </authorList>
    </citation>
    <scope>NUCLEOTIDE SEQUENCE [LARGE SCALE GENOMIC DNA]</scope>
    <source>
        <strain evidence="3">NIES-2863</strain>
    </source>
</reference>
<evidence type="ECO:0000313" key="2">
    <source>
        <dbReference type="EMBL" id="KXZ50535.1"/>
    </source>
</evidence>
<feature type="compositionally biased region" description="Low complexity" evidence="1">
    <location>
        <begin position="1025"/>
        <end position="1040"/>
    </location>
</feature>
<feature type="compositionally biased region" description="Low complexity" evidence="1">
    <location>
        <begin position="753"/>
        <end position="769"/>
    </location>
</feature>
<feature type="compositionally biased region" description="Gly residues" evidence="1">
    <location>
        <begin position="434"/>
        <end position="451"/>
    </location>
</feature>
<feature type="region of interest" description="Disordered" evidence="1">
    <location>
        <begin position="417"/>
        <end position="451"/>
    </location>
</feature>
<feature type="compositionally biased region" description="Low complexity" evidence="1">
    <location>
        <begin position="1061"/>
        <end position="1073"/>
    </location>
</feature>
<feature type="region of interest" description="Disordered" evidence="1">
    <location>
        <begin position="340"/>
        <end position="360"/>
    </location>
</feature>
<feature type="compositionally biased region" description="Basic residues" evidence="1">
    <location>
        <begin position="822"/>
        <end position="832"/>
    </location>
</feature>
<name>A0A150GLC1_GONPE</name>
<dbReference type="STRING" id="33097.A0A150GLC1"/>
<organism evidence="2 3">
    <name type="scientific">Gonium pectorale</name>
    <name type="common">Green alga</name>
    <dbReference type="NCBI Taxonomy" id="33097"/>
    <lineage>
        <taxon>Eukaryota</taxon>
        <taxon>Viridiplantae</taxon>
        <taxon>Chlorophyta</taxon>
        <taxon>core chlorophytes</taxon>
        <taxon>Chlorophyceae</taxon>
        <taxon>CS clade</taxon>
        <taxon>Chlamydomonadales</taxon>
        <taxon>Volvocaceae</taxon>
        <taxon>Gonium</taxon>
    </lineage>
</organism>
<feature type="region of interest" description="Disordered" evidence="1">
    <location>
        <begin position="154"/>
        <end position="187"/>
    </location>
</feature>
<gene>
    <name evidence="2" type="ORF">GPECTOR_16g710</name>
</gene>
<feature type="region of interest" description="Disordered" evidence="1">
    <location>
        <begin position="1471"/>
        <end position="1572"/>
    </location>
</feature>